<gene>
    <name evidence="2" type="ORF">HNR73_002271</name>
</gene>
<dbReference type="Gene3D" id="3.40.710.10">
    <property type="entry name" value="DD-peptidase/beta-lactamase superfamily"/>
    <property type="match status" value="1"/>
</dbReference>
<evidence type="ECO:0000313" key="3">
    <source>
        <dbReference type="Proteomes" id="UP000548476"/>
    </source>
</evidence>
<organism evidence="2 3">
    <name type="scientific">Phytomonospora endophytica</name>
    <dbReference type="NCBI Taxonomy" id="714109"/>
    <lineage>
        <taxon>Bacteria</taxon>
        <taxon>Bacillati</taxon>
        <taxon>Actinomycetota</taxon>
        <taxon>Actinomycetes</taxon>
        <taxon>Micromonosporales</taxon>
        <taxon>Micromonosporaceae</taxon>
        <taxon>Phytomonospora</taxon>
    </lineage>
</organism>
<dbReference type="InterPro" id="IPR001466">
    <property type="entry name" value="Beta-lactam-related"/>
</dbReference>
<accession>A0A841FAY3</accession>
<dbReference type="AlphaFoldDB" id="A0A841FAY3"/>
<dbReference type="Proteomes" id="UP000548476">
    <property type="component" value="Unassembled WGS sequence"/>
</dbReference>
<reference evidence="2 3" key="1">
    <citation type="submission" date="2020-08" db="EMBL/GenBank/DDBJ databases">
        <title>Genomic Encyclopedia of Type Strains, Phase IV (KMG-IV): sequencing the most valuable type-strain genomes for metagenomic binning, comparative biology and taxonomic classification.</title>
        <authorList>
            <person name="Goeker M."/>
        </authorList>
    </citation>
    <scope>NUCLEOTIDE SEQUENCE [LARGE SCALE GENOMIC DNA]</scope>
    <source>
        <strain evidence="2 3">YIM 65646</strain>
    </source>
</reference>
<dbReference type="EMBL" id="JACHGT010000004">
    <property type="protein sequence ID" value="MBB6034421.1"/>
    <property type="molecule type" value="Genomic_DNA"/>
</dbReference>
<dbReference type="PANTHER" id="PTHR43319">
    <property type="entry name" value="BETA-LACTAMASE-RELATED"/>
    <property type="match status" value="1"/>
</dbReference>
<evidence type="ECO:0000259" key="1">
    <source>
        <dbReference type="Pfam" id="PF00144"/>
    </source>
</evidence>
<dbReference type="SUPFAM" id="SSF56601">
    <property type="entry name" value="beta-lactamase/transpeptidase-like"/>
    <property type="match status" value="1"/>
</dbReference>
<dbReference type="InterPro" id="IPR012338">
    <property type="entry name" value="Beta-lactam/transpept-like"/>
</dbReference>
<dbReference type="Pfam" id="PF00144">
    <property type="entry name" value="Beta-lactamase"/>
    <property type="match status" value="1"/>
</dbReference>
<dbReference type="InterPro" id="IPR052907">
    <property type="entry name" value="Beta-lactamase/esterase"/>
</dbReference>
<keyword evidence="3" id="KW-1185">Reference proteome</keyword>
<name>A0A841FAY3_9ACTN</name>
<sequence>MNDTQRLVQEHIDELVATGAELGLQVAAYRDGELLVDAVAGVADVATGRAVTSGTPFFATSAGKGVVATVVHVLAEKGVLDYDRPIAELWPEFAANGKERVTLRQALVHTAGIPGVPPETTPEDLADWDRMAAIVAAAEPWWEPGTKTGYHALTFGWIVGEVIRRATGRELPEVLRDEVTGPLGVAEEIYFAVPEGRLGGLAVLEEPPGAAEMMASMPPDLPMFKTAPPALFPSAALYNRPGFLTANVLAGGTMTARAVARMYAALLGEVDGVRLISPARLAEVTAIAFTGVDQIFGNEATWGLGYTFENPVERPTTFGFTGAGGTVAHADTASGVTFALMRNTFSFGDLSAAERLAAVVTAADA</sequence>
<dbReference type="PANTHER" id="PTHR43319:SF3">
    <property type="entry name" value="BETA-LACTAMASE-RELATED DOMAIN-CONTAINING PROTEIN"/>
    <property type="match status" value="1"/>
</dbReference>
<comment type="caution">
    <text evidence="2">The sequence shown here is derived from an EMBL/GenBank/DDBJ whole genome shotgun (WGS) entry which is preliminary data.</text>
</comment>
<feature type="domain" description="Beta-lactamase-related" evidence="1">
    <location>
        <begin position="9"/>
        <end position="358"/>
    </location>
</feature>
<protein>
    <submittedName>
        <fullName evidence="2">CubicO group peptidase (Beta-lactamase class C family)</fullName>
    </submittedName>
</protein>
<dbReference type="RefSeq" id="WP_184787279.1">
    <property type="nucleotide sequence ID" value="NZ_BONT01000045.1"/>
</dbReference>
<evidence type="ECO:0000313" key="2">
    <source>
        <dbReference type="EMBL" id="MBB6034421.1"/>
    </source>
</evidence>
<proteinExistence type="predicted"/>